<evidence type="ECO:0000313" key="3">
    <source>
        <dbReference type="EMBL" id="RRT48344.1"/>
    </source>
</evidence>
<gene>
    <name evidence="3" type="ORF">B296_00053175</name>
</gene>
<accession>A0A426Y9D8</accession>
<reference evidence="3 4" key="1">
    <citation type="journal article" date="2014" name="Agronomy (Basel)">
        <title>A Draft Genome Sequence for Ensete ventricosum, the Drought-Tolerant Tree Against Hunger.</title>
        <authorList>
            <person name="Harrison J."/>
            <person name="Moore K.A."/>
            <person name="Paszkiewicz K."/>
            <person name="Jones T."/>
            <person name="Grant M."/>
            <person name="Ambacheew D."/>
            <person name="Muzemil S."/>
            <person name="Studholme D.J."/>
        </authorList>
    </citation>
    <scope>NUCLEOTIDE SEQUENCE [LARGE SCALE GENOMIC DNA]</scope>
</reference>
<dbReference type="Proteomes" id="UP000287651">
    <property type="component" value="Unassembled WGS sequence"/>
</dbReference>
<dbReference type="NCBIfam" id="TIGR00756">
    <property type="entry name" value="PPR"/>
    <property type="match status" value="4"/>
</dbReference>
<dbReference type="InterPro" id="IPR011990">
    <property type="entry name" value="TPR-like_helical_dom_sf"/>
</dbReference>
<dbReference type="Gene3D" id="1.25.40.10">
    <property type="entry name" value="Tetratricopeptide repeat domain"/>
    <property type="match status" value="3"/>
</dbReference>
<dbReference type="Pfam" id="PF13812">
    <property type="entry name" value="PPR_3"/>
    <property type="match status" value="1"/>
</dbReference>
<organism evidence="3 4">
    <name type="scientific">Ensete ventricosum</name>
    <name type="common">Abyssinian banana</name>
    <name type="synonym">Musa ensete</name>
    <dbReference type="NCBI Taxonomy" id="4639"/>
    <lineage>
        <taxon>Eukaryota</taxon>
        <taxon>Viridiplantae</taxon>
        <taxon>Streptophyta</taxon>
        <taxon>Embryophyta</taxon>
        <taxon>Tracheophyta</taxon>
        <taxon>Spermatophyta</taxon>
        <taxon>Magnoliopsida</taxon>
        <taxon>Liliopsida</taxon>
        <taxon>Zingiberales</taxon>
        <taxon>Musaceae</taxon>
        <taxon>Ensete</taxon>
    </lineage>
</organism>
<evidence type="ECO:0008006" key="5">
    <source>
        <dbReference type="Google" id="ProtNLM"/>
    </source>
</evidence>
<dbReference type="PANTHER" id="PTHR47942:SF63">
    <property type="entry name" value="PENTATRICOPEPTIDE REPEAT-CONTAINING PROTEIN"/>
    <property type="match status" value="1"/>
</dbReference>
<comment type="caution">
    <text evidence="3">The sequence shown here is derived from an EMBL/GenBank/DDBJ whole genome shotgun (WGS) entry which is preliminary data.</text>
</comment>
<name>A0A426Y9D8_ENSVE</name>
<sequence>MNMFAWRAMIDVCGLCGDFLKSRSIFEELLAQNITPNVYVFNSLMNVNSHDMCYTFGVYKHMQNLGVTADVTSYNILLKACCNAKTVDLAQNIYGEIRYMASKRALKLDVFTYTTMIKVFADAKMWQMALSIKDDMISANVNPNIVTWSSLLSACANSGLVDHAIQLFEEMLMTGCEPNAQCFNILLYACVESCQYDRAFRLFYTWKETGFQIPYSTKDIKCYFRNVSLAIKSRDEYTSYESSVQDTKPYHVATVVPFRPTVFTFNILMKACGTDYYRAKALMDEMKTMGLTPNHISWSTLIDIYGAAQNIKGAMQVSFNLHMLFVAYYFL</sequence>
<evidence type="ECO:0000313" key="4">
    <source>
        <dbReference type="Proteomes" id="UP000287651"/>
    </source>
</evidence>
<feature type="repeat" description="PPR" evidence="2">
    <location>
        <begin position="109"/>
        <end position="143"/>
    </location>
</feature>
<dbReference type="InterPro" id="IPR051222">
    <property type="entry name" value="PPR/CCM1_RNA-binding"/>
</dbReference>
<dbReference type="PANTHER" id="PTHR47942">
    <property type="entry name" value="TETRATRICOPEPTIDE REPEAT (TPR)-LIKE SUPERFAMILY PROTEIN-RELATED"/>
    <property type="match status" value="1"/>
</dbReference>
<feature type="repeat" description="PPR" evidence="2">
    <location>
        <begin position="144"/>
        <end position="178"/>
    </location>
</feature>
<feature type="repeat" description="PPR" evidence="2">
    <location>
        <begin position="70"/>
        <end position="104"/>
    </location>
</feature>
<keyword evidence="1" id="KW-0677">Repeat</keyword>
<protein>
    <recommendedName>
        <fullName evidence="5">Pentacotripeptide-repeat region of PRORP domain-containing protein</fullName>
    </recommendedName>
</protein>
<dbReference type="PROSITE" id="PS51375">
    <property type="entry name" value="PPR"/>
    <property type="match status" value="4"/>
</dbReference>
<evidence type="ECO:0000256" key="2">
    <source>
        <dbReference type="PROSITE-ProRule" id="PRU00708"/>
    </source>
</evidence>
<proteinExistence type="predicted"/>
<feature type="repeat" description="PPR" evidence="2">
    <location>
        <begin position="2"/>
        <end position="36"/>
    </location>
</feature>
<dbReference type="EMBL" id="AMZH03014015">
    <property type="protein sequence ID" value="RRT48344.1"/>
    <property type="molecule type" value="Genomic_DNA"/>
</dbReference>
<dbReference type="InterPro" id="IPR002885">
    <property type="entry name" value="PPR_rpt"/>
</dbReference>
<dbReference type="AlphaFoldDB" id="A0A426Y9D8"/>
<evidence type="ECO:0000256" key="1">
    <source>
        <dbReference type="ARBA" id="ARBA00022737"/>
    </source>
</evidence>
<dbReference type="Pfam" id="PF01535">
    <property type="entry name" value="PPR"/>
    <property type="match status" value="2"/>
</dbReference>
<dbReference type="Pfam" id="PF13041">
    <property type="entry name" value="PPR_2"/>
    <property type="match status" value="1"/>
</dbReference>